<dbReference type="Proteomes" id="UP000801864">
    <property type="component" value="Unassembled WGS sequence"/>
</dbReference>
<feature type="compositionally biased region" description="Basic and acidic residues" evidence="1">
    <location>
        <begin position="171"/>
        <end position="193"/>
    </location>
</feature>
<comment type="caution">
    <text evidence="2">The sequence shown here is derived from an EMBL/GenBank/DDBJ whole genome shotgun (WGS) entry which is preliminary data.</text>
</comment>
<accession>A0A9P4XIZ1</accession>
<proteinExistence type="predicted"/>
<sequence length="193" mass="21387">MPLASASSTFLCASSSPIRQSHRQLGIKPHWHRPLHSTQTANMSDDFEAVRNISGDQAKAILLTLCTNHVIRAKVASYAKRLDQEASSKKQKPESTIAICVQCDQPFYEEDNDETSCVHHDGLLEVNYKAEVWEEIDDDGPFGYEEDVPEGFNWNCCGKIGTSAGCIKSPHQADPEKSSKSDHAPESKPQNDE</sequence>
<evidence type="ECO:0000313" key="2">
    <source>
        <dbReference type="EMBL" id="KAF3073483.1"/>
    </source>
</evidence>
<feature type="region of interest" description="Disordered" evidence="1">
    <location>
        <begin position="168"/>
        <end position="193"/>
    </location>
</feature>
<protein>
    <submittedName>
        <fullName evidence="2">Uncharacterized protein</fullName>
    </submittedName>
</protein>
<keyword evidence="3" id="KW-1185">Reference proteome</keyword>
<name>A0A9P4XIZ1_9HYPO</name>
<evidence type="ECO:0000256" key="1">
    <source>
        <dbReference type="SAM" id="MobiDB-lite"/>
    </source>
</evidence>
<gene>
    <name evidence="2" type="ORF">CFAM422_004181</name>
</gene>
<evidence type="ECO:0000313" key="3">
    <source>
        <dbReference type="Proteomes" id="UP000801864"/>
    </source>
</evidence>
<dbReference type="PANTHER" id="PTHR38167:SF1">
    <property type="entry name" value="C2H2-TYPE DOMAIN-CONTAINING PROTEIN"/>
    <property type="match status" value="1"/>
</dbReference>
<dbReference type="EMBL" id="QLNT01000006">
    <property type="protein sequence ID" value="KAF3073483.1"/>
    <property type="molecule type" value="Genomic_DNA"/>
</dbReference>
<dbReference type="PANTHER" id="PTHR38167">
    <property type="entry name" value="C2H2-TYPE DOMAIN-CONTAINING PROTEIN"/>
    <property type="match status" value="1"/>
</dbReference>
<reference evidence="2 3" key="1">
    <citation type="submission" date="2018-06" db="EMBL/GenBank/DDBJ databases">
        <title>Genome analysis of cellulolytic fungus Trichoderma lentiforme CFAM-422.</title>
        <authorList>
            <person name="Steindorff A.S."/>
            <person name="Formighieri E.F."/>
            <person name="Midorikawa G.E.O."/>
            <person name="Tamietti M.S."/>
            <person name="Ramos E.Z."/>
            <person name="Silva A.S."/>
            <person name="Bon E.P.S."/>
            <person name="Mendes T.D."/>
            <person name="Damaso M.C.T."/>
            <person name="Favaro L.C.L."/>
        </authorList>
    </citation>
    <scope>NUCLEOTIDE SEQUENCE [LARGE SCALE GENOMIC DNA]</scope>
    <source>
        <strain evidence="2 3">CFAM-422</strain>
    </source>
</reference>
<organism evidence="2 3">
    <name type="scientific">Trichoderma lentiforme</name>
    <dbReference type="NCBI Taxonomy" id="1567552"/>
    <lineage>
        <taxon>Eukaryota</taxon>
        <taxon>Fungi</taxon>
        <taxon>Dikarya</taxon>
        <taxon>Ascomycota</taxon>
        <taxon>Pezizomycotina</taxon>
        <taxon>Sordariomycetes</taxon>
        <taxon>Hypocreomycetidae</taxon>
        <taxon>Hypocreales</taxon>
        <taxon>Hypocreaceae</taxon>
        <taxon>Trichoderma</taxon>
    </lineage>
</organism>
<dbReference type="AlphaFoldDB" id="A0A9P4XIZ1"/>